<reference evidence="1" key="1">
    <citation type="submission" date="2021-05" db="EMBL/GenBank/DDBJ databases">
        <title>Comparative genomics of three Colletotrichum scovillei strains and genetic complementation revealed genes involved fungal growth and virulence on chili pepper.</title>
        <authorList>
            <person name="Hsieh D.-K."/>
            <person name="Chuang S.-C."/>
            <person name="Chen C.-Y."/>
            <person name="Chao Y.-T."/>
            <person name="Lu M.-Y.J."/>
            <person name="Lee M.-H."/>
            <person name="Shih M.-C."/>
        </authorList>
    </citation>
    <scope>NUCLEOTIDE SEQUENCE</scope>
    <source>
        <strain evidence="1">Coll-153</strain>
    </source>
</reference>
<sequence length="16" mass="1625">MVCSLSTGSGLTSLIR</sequence>
<keyword evidence="2" id="KW-1185">Reference proteome</keyword>
<evidence type="ECO:0000313" key="1">
    <source>
        <dbReference type="EMBL" id="KAG7040682.1"/>
    </source>
</evidence>
<gene>
    <name evidence="1" type="ORF">JMJ77_013679</name>
</gene>
<accession>A0A9P7QQE9</accession>
<proteinExistence type="predicted"/>
<organism evidence="1 2">
    <name type="scientific">Colletotrichum scovillei</name>
    <dbReference type="NCBI Taxonomy" id="1209932"/>
    <lineage>
        <taxon>Eukaryota</taxon>
        <taxon>Fungi</taxon>
        <taxon>Dikarya</taxon>
        <taxon>Ascomycota</taxon>
        <taxon>Pezizomycotina</taxon>
        <taxon>Sordariomycetes</taxon>
        <taxon>Hypocreomycetidae</taxon>
        <taxon>Glomerellales</taxon>
        <taxon>Glomerellaceae</taxon>
        <taxon>Colletotrichum</taxon>
        <taxon>Colletotrichum acutatum species complex</taxon>
    </lineage>
</organism>
<dbReference type="EMBL" id="JAESDN010000021">
    <property type="protein sequence ID" value="KAG7040682.1"/>
    <property type="molecule type" value="Genomic_DNA"/>
</dbReference>
<protein>
    <submittedName>
        <fullName evidence="1">Uncharacterized protein</fullName>
    </submittedName>
</protein>
<name>A0A9P7QQE9_9PEZI</name>
<dbReference type="AlphaFoldDB" id="A0A9P7QQE9"/>
<evidence type="ECO:0000313" key="2">
    <source>
        <dbReference type="Proteomes" id="UP000699042"/>
    </source>
</evidence>
<dbReference type="Proteomes" id="UP000699042">
    <property type="component" value="Unassembled WGS sequence"/>
</dbReference>
<comment type="caution">
    <text evidence="1">The sequence shown here is derived from an EMBL/GenBank/DDBJ whole genome shotgun (WGS) entry which is preliminary data.</text>
</comment>